<protein>
    <recommendedName>
        <fullName evidence="2">YTH domain-containing protein</fullName>
    </recommendedName>
</protein>
<dbReference type="Proteomes" id="UP000828390">
    <property type="component" value="Unassembled WGS sequence"/>
</dbReference>
<feature type="domain" description="YTH" evidence="2">
    <location>
        <begin position="287"/>
        <end position="424"/>
    </location>
</feature>
<feature type="compositionally biased region" description="Basic and acidic residues" evidence="1">
    <location>
        <begin position="149"/>
        <end position="169"/>
    </location>
</feature>
<sequence length="659" mass="75395">MSEDSPDQVKEGDENVLDDILTGNQEDELLNAEDSMDISPSKVVKRTKVVVKKKAPVKAKTKPAKTVAVKKAAAKKVEEETEEQDDAEILDLESKPDDDEQESTPKKSPVKKSPAKRTAVKSVKGPISKKSKKVAPAEEVMEEDEKEEEEGKVKKGNIDKELDASHNESDANDSSLNQTTEEIINPEVMDNDYDLHSEASEHQADVISGGGSDIESEGEGEGVNSKKRKSSDKRAISPIQWDRNSDDDEEDEEEKSGDEGSEKGSKKSTEDSEKARKKKLKYFFKNARYYLIKSNNHENVALAKAKCVWSTPPQNEARLNQAFKECDNVILVFSVRESGKFQGCARLAAPSTKDHPAIRWVLPPGLSPKALSGVFKLDWISRRELDFTKTTHLHNPWNDNRPVKIGRDGQEIEPRCGEALCKLFPSDENVDLNDIVREAKKTSAGRGDFNFRSNRGRDSFRGRGDFRRRPDFRRDFGGPPPAKRSRPDFNVGRERGFFRERRSDRGSSRFNQGVRRETFINGSYNDYMKEFVHHAPVPAPMSHYPQPTTYTMAPMAQYTSYDHSRDYQMAVAVADYGRSHSPPRTRTEKHTSRDAYEKYSSRFRPSGDYDRDVEDFLRRTTGHAPRAREHERSREREHRHRDREREERERPRERHRERR</sequence>
<feature type="compositionally biased region" description="Acidic residues" evidence="1">
    <location>
        <begin position="25"/>
        <end position="36"/>
    </location>
</feature>
<dbReference type="PANTHER" id="PTHR12357">
    <property type="entry name" value="YTH YT521-B HOMOLOGY DOMAIN-CONTAINING"/>
    <property type="match status" value="1"/>
</dbReference>
<evidence type="ECO:0000313" key="3">
    <source>
        <dbReference type="EMBL" id="KAH3721193.1"/>
    </source>
</evidence>
<dbReference type="GO" id="GO:0003729">
    <property type="term" value="F:mRNA binding"/>
    <property type="evidence" value="ECO:0007669"/>
    <property type="project" value="TreeGrafter"/>
</dbReference>
<feature type="compositionally biased region" description="Basic and acidic residues" evidence="1">
    <location>
        <begin position="626"/>
        <end position="636"/>
    </location>
</feature>
<dbReference type="PANTHER" id="PTHR12357:SF3">
    <property type="entry name" value="YTH DOMAIN-CONTAINING PROTEIN 1"/>
    <property type="match status" value="1"/>
</dbReference>
<dbReference type="PROSITE" id="PS50882">
    <property type="entry name" value="YTH"/>
    <property type="match status" value="1"/>
</dbReference>
<name>A0A9D4CBQ3_DREPO</name>
<dbReference type="AlphaFoldDB" id="A0A9D4CBQ3"/>
<feature type="compositionally biased region" description="Basic and acidic residues" evidence="1">
    <location>
        <begin position="643"/>
        <end position="659"/>
    </location>
</feature>
<feature type="compositionally biased region" description="Basic and acidic residues" evidence="1">
    <location>
        <begin position="485"/>
        <end position="495"/>
    </location>
</feature>
<feature type="region of interest" description="Disordered" evidence="1">
    <location>
        <begin position="447"/>
        <end position="495"/>
    </location>
</feature>
<reference evidence="3" key="2">
    <citation type="submission" date="2020-11" db="EMBL/GenBank/DDBJ databases">
        <authorList>
            <person name="McCartney M.A."/>
            <person name="Auch B."/>
            <person name="Kono T."/>
            <person name="Mallez S."/>
            <person name="Becker A."/>
            <person name="Gohl D.M."/>
            <person name="Silverstein K.A.T."/>
            <person name="Koren S."/>
            <person name="Bechman K.B."/>
            <person name="Herman A."/>
            <person name="Abrahante J.E."/>
            <person name="Garbe J."/>
        </authorList>
    </citation>
    <scope>NUCLEOTIDE SEQUENCE</scope>
    <source>
        <strain evidence="3">Duluth1</strain>
        <tissue evidence="3">Whole animal</tissue>
    </source>
</reference>
<feature type="compositionally biased region" description="Basic residues" evidence="1">
    <location>
        <begin position="108"/>
        <end position="119"/>
    </location>
</feature>
<dbReference type="InterPro" id="IPR007275">
    <property type="entry name" value="YTH_domain"/>
</dbReference>
<feature type="compositionally biased region" description="Basic and acidic residues" evidence="1">
    <location>
        <begin position="257"/>
        <end position="272"/>
    </location>
</feature>
<keyword evidence="4" id="KW-1185">Reference proteome</keyword>
<dbReference type="Pfam" id="PF04146">
    <property type="entry name" value="YTH"/>
    <property type="match status" value="1"/>
</dbReference>
<feature type="compositionally biased region" description="Acidic residues" evidence="1">
    <location>
        <begin position="79"/>
        <end position="102"/>
    </location>
</feature>
<dbReference type="InterPro" id="IPR045168">
    <property type="entry name" value="YTH_prot"/>
</dbReference>
<feature type="compositionally biased region" description="Basic and acidic residues" evidence="1">
    <location>
        <begin position="193"/>
        <end position="204"/>
    </location>
</feature>
<reference evidence="3" key="1">
    <citation type="journal article" date="2019" name="bioRxiv">
        <title>The Genome of the Zebra Mussel, Dreissena polymorpha: A Resource for Invasive Species Research.</title>
        <authorList>
            <person name="McCartney M.A."/>
            <person name="Auch B."/>
            <person name="Kono T."/>
            <person name="Mallez S."/>
            <person name="Zhang Y."/>
            <person name="Obille A."/>
            <person name="Becker A."/>
            <person name="Abrahante J.E."/>
            <person name="Garbe J."/>
            <person name="Badalamenti J.P."/>
            <person name="Herman A."/>
            <person name="Mangelson H."/>
            <person name="Liachko I."/>
            <person name="Sullivan S."/>
            <person name="Sone E.D."/>
            <person name="Koren S."/>
            <person name="Silverstein K.A.T."/>
            <person name="Beckman K.B."/>
            <person name="Gohl D.M."/>
        </authorList>
    </citation>
    <scope>NUCLEOTIDE SEQUENCE</scope>
    <source>
        <strain evidence="3">Duluth1</strain>
        <tissue evidence="3">Whole animal</tissue>
    </source>
</reference>
<accession>A0A9D4CBQ3</accession>
<dbReference type="CDD" id="cd21134">
    <property type="entry name" value="YTH"/>
    <property type="match status" value="1"/>
</dbReference>
<evidence type="ECO:0000313" key="4">
    <source>
        <dbReference type="Proteomes" id="UP000828390"/>
    </source>
</evidence>
<organism evidence="3 4">
    <name type="scientific">Dreissena polymorpha</name>
    <name type="common">Zebra mussel</name>
    <name type="synonym">Mytilus polymorpha</name>
    <dbReference type="NCBI Taxonomy" id="45954"/>
    <lineage>
        <taxon>Eukaryota</taxon>
        <taxon>Metazoa</taxon>
        <taxon>Spiralia</taxon>
        <taxon>Lophotrochozoa</taxon>
        <taxon>Mollusca</taxon>
        <taxon>Bivalvia</taxon>
        <taxon>Autobranchia</taxon>
        <taxon>Heteroconchia</taxon>
        <taxon>Euheterodonta</taxon>
        <taxon>Imparidentia</taxon>
        <taxon>Neoheterodontei</taxon>
        <taxon>Myida</taxon>
        <taxon>Dreissenoidea</taxon>
        <taxon>Dreissenidae</taxon>
        <taxon>Dreissena</taxon>
    </lineage>
</organism>
<feature type="compositionally biased region" description="Basic residues" evidence="1">
    <location>
        <begin position="43"/>
        <end position="63"/>
    </location>
</feature>
<comment type="caution">
    <text evidence="3">The sequence shown here is derived from an EMBL/GenBank/DDBJ whole genome shotgun (WGS) entry which is preliminary data.</text>
</comment>
<dbReference type="GO" id="GO:0000398">
    <property type="term" value="P:mRNA splicing, via spliceosome"/>
    <property type="evidence" value="ECO:0007669"/>
    <property type="project" value="TreeGrafter"/>
</dbReference>
<feature type="compositionally biased region" description="Basic and acidic residues" evidence="1">
    <location>
        <begin position="585"/>
        <end position="618"/>
    </location>
</feature>
<proteinExistence type="predicted"/>
<feature type="compositionally biased region" description="Basic and acidic residues" evidence="1">
    <location>
        <begin position="455"/>
        <end position="476"/>
    </location>
</feature>
<feature type="compositionally biased region" description="Acidic residues" evidence="1">
    <location>
        <begin position="139"/>
        <end position="148"/>
    </location>
</feature>
<feature type="compositionally biased region" description="Polar residues" evidence="1">
    <location>
        <begin position="172"/>
        <end position="182"/>
    </location>
</feature>
<feature type="region of interest" description="Disordered" evidence="1">
    <location>
        <begin position="1"/>
        <end position="272"/>
    </location>
</feature>
<gene>
    <name evidence="3" type="ORF">DPMN_064112</name>
</gene>
<dbReference type="GO" id="GO:0000381">
    <property type="term" value="P:regulation of alternative mRNA splicing, via spliceosome"/>
    <property type="evidence" value="ECO:0007669"/>
    <property type="project" value="TreeGrafter"/>
</dbReference>
<dbReference type="GO" id="GO:0005654">
    <property type="term" value="C:nucleoplasm"/>
    <property type="evidence" value="ECO:0007669"/>
    <property type="project" value="TreeGrafter"/>
</dbReference>
<evidence type="ECO:0000259" key="2">
    <source>
        <dbReference type="PROSITE" id="PS50882"/>
    </source>
</evidence>
<feature type="region of interest" description="Disordered" evidence="1">
    <location>
        <begin position="576"/>
        <end position="659"/>
    </location>
</feature>
<dbReference type="Gene3D" id="3.10.590.10">
    <property type="entry name" value="ph1033 like domains"/>
    <property type="match status" value="1"/>
</dbReference>
<evidence type="ECO:0000256" key="1">
    <source>
        <dbReference type="SAM" id="MobiDB-lite"/>
    </source>
</evidence>
<dbReference type="EMBL" id="JAIWYP010000013">
    <property type="protein sequence ID" value="KAH3721193.1"/>
    <property type="molecule type" value="Genomic_DNA"/>
</dbReference>
<dbReference type="GO" id="GO:1990247">
    <property type="term" value="F:N6-methyladenosine-containing RNA reader activity"/>
    <property type="evidence" value="ECO:0007669"/>
    <property type="project" value="TreeGrafter"/>
</dbReference>
<feature type="compositionally biased region" description="Acidic residues" evidence="1">
    <location>
        <begin position="245"/>
        <end position="256"/>
    </location>
</feature>